<name>A0A7S2XNH9_9STRA</name>
<keyword evidence="1" id="KW-0408">Iron</keyword>
<dbReference type="InterPro" id="IPR050231">
    <property type="entry name" value="Iron_ascorbate_oxido_reductase"/>
</dbReference>
<reference evidence="4" key="1">
    <citation type="submission" date="2021-01" db="EMBL/GenBank/DDBJ databases">
        <authorList>
            <person name="Corre E."/>
            <person name="Pelletier E."/>
            <person name="Niang G."/>
            <person name="Scheremetjew M."/>
            <person name="Finn R."/>
            <person name="Kale V."/>
            <person name="Holt S."/>
            <person name="Cochrane G."/>
            <person name="Meng A."/>
            <person name="Brown T."/>
            <person name="Cohen L."/>
        </authorList>
    </citation>
    <scope>NUCLEOTIDE SEQUENCE</scope>
    <source>
        <strain evidence="4">CCMP2084</strain>
    </source>
</reference>
<dbReference type="PANTHER" id="PTHR47990">
    <property type="entry name" value="2-OXOGLUTARATE (2OG) AND FE(II)-DEPENDENT OXYGENASE SUPERFAMILY PROTEIN-RELATED"/>
    <property type="match status" value="1"/>
</dbReference>
<feature type="region of interest" description="Disordered" evidence="2">
    <location>
        <begin position="1"/>
        <end position="21"/>
    </location>
</feature>
<evidence type="ECO:0000256" key="1">
    <source>
        <dbReference type="RuleBase" id="RU003682"/>
    </source>
</evidence>
<comment type="similarity">
    <text evidence="1">Belongs to the iron/ascorbate-dependent oxidoreductase family.</text>
</comment>
<feature type="domain" description="Fe2OG dioxygenase" evidence="3">
    <location>
        <begin position="191"/>
        <end position="304"/>
    </location>
</feature>
<dbReference type="PRINTS" id="PR00682">
    <property type="entry name" value="IPNSYNTHASE"/>
</dbReference>
<sequence>MASTKDEVEEERPPLETDGVPVIDLDQSPEVFIPQIASACATYGFFQVINHGIDACLVDAFRRQMQLFFSLPYDTKIKCKRREDNSRGYFDDELTKQRRDWKEALDVGVPGSRDWSLDDDDERNACLDGMNQFVPVDVLPDFRPTTVFYFNACTILSDQLAKYMQQGLEHTLDALKTKSGGDDIDVSLKKSHTSYLRMNYYPPCPPNHDDSVKEEKEEMAPLGISPHTDAGFLTVLVQDDDTHSLQVKMKGDEWVTVEPIPGALTINTGDMAMIWSNGLFKAPLHRVLTSPHQTRYSAPFFYNPGYDASISPFVPPTKDIPTFASKYHSCVWGYFRAVRFAGDLTDLGVEIQISNFLIESSEDDKSGSTNHHIAKQAEFMKQVEFHEPFSVEKYRSLLES</sequence>
<dbReference type="Gene3D" id="2.60.120.330">
    <property type="entry name" value="B-lactam Antibiotic, Isopenicillin N Synthase, Chain"/>
    <property type="match status" value="1"/>
</dbReference>
<protein>
    <recommendedName>
        <fullName evidence="3">Fe2OG dioxygenase domain-containing protein</fullName>
    </recommendedName>
</protein>
<dbReference type="AlphaFoldDB" id="A0A7S2XNH9"/>
<feature type="compositionally biased region" description="Basic and acidic residues" evidence="2">
    <location>
        <begin position="1"/>
        <end position="15"/>
    </location>
</feature>
<dbReference type="InterPro" id="IPR026992">
    <property type="entry name" value="DIOX_N"/>
</dbReference>
<evidence type="ECO:0000259" key="3">
    <source>
        <dbReference type="PROSITE" id="PS51471"/>
    </source>
</evidence>
<keyword evidence="1" id="KW-0479">Metal-binding</keyword>
<dbReference type="EMBL" id="HBHQ01015064">
    <property type="protein sequence ID" value="CAD9818215.1"/>
    <property type="molecule type" value="Transcribed_RNA"/>
</dbReference>
<dbReference type="SUPFAM" id="SSF51197">
    <property type="entry name" value="Clavaminate synthase-like"/>
    <property type="match status" value="1"/>
</dbReference>
<dbReference type="GO" id="GO:0016491">
    <property type="term" value="F:oxidoreductase activity"/>
    <property type="evidence" value="ECO:0007669"/>
    <property type="project" value="UniProtKB-KW"/>
</dbReference>
<dbReference type="Pfam" id="PF03171">
    <property type="entry name" value="2OG-FeII_Oxy"/>
    <property type="match status" value="1"/>
</dbReference>
<keyword evidence="1" id="KW-0560">Oxidoreductase</keyword>
<organism evidence="4">
    <name type="scientific">Attheya septentrionalis</name>
    <dbReference type="NCBI Taxonomy" id="420275"/>
    <lineage>
        <taxon>Eukaryota</taxon>
        <taxon>Sar</taxon>
        <taxon>Stramenopiles</taxon>
        <taxon>Ochrophyta</taxon>
        <taxon>Bacillariophyta</taxon>
        <taxon>Coscinodiscophyceae</taxon>
        <taxon>Chaetocerotophycidae</taxon>
        <taxon>Chaetocerotales</taxon>
        <taxon>Attheyaceae</taxon>
        <taxon>Attheya</taxon>
    </lineage>
</organism>
<dbReference type="InterPro" id="IPR044861">
    <property type="entry name" value="IPNS-like_FE2OG_OXY"/>
</dbReference>
<dbReference type="Pfam" id="PF14226">
    <property type="entry name" value="DIOX_N"/>
    <property type="match status" value="1"/>
</dbReference>
<proteinExistence type="inferred from homology"/>
<evidence type="ECO:0000256" key="2">
    <source>
        <dbReference type="SAM" id="MobiDB-lite"/>
    </source>
</evidence>
<evidence type="ECO:0000313" key="4">
    <source>
        <dbReference type="EMBL" id="CAD9818215.1"/>
    </source>
</evidence>
<dbReference type="InterPro" id="IPR005123">
    <property type="entry name" value="Oxoglu/Fe-dep_dioxygenase_dom"/>
</dbReference>
<accession>A0A7S2XNH9</accession>
<gene>
    <name evidence="4" type="ORF">ASEP1449_LOCUS10047</name>
</gene>
<dbReference type="InterPro" id="IPR027443">
    <property type="entry name" value="IPNS-like_sf"/>
</dbReference>
<dbReference type="PROSITE" id="PS51471">
    <property type="entry name" value="FE2OG_OXY"/>
    <property type="match status" value="1"/>
</dbReference>
<dbReference type="GO" id="GO:0046872">
    <property type="term" value="F:metal ion binding"/>
    <property type="evidence" value="ECO:0007669"/>
    <property type="project" value="UniProtKB-KW"/>
</dbReference>